<dbReference type="EMBL" id="BK059104">
    <property type="protein sequence ID" value="DAE30338.1"/>
    <property type="molecule type" value="Genomic_DNA"/>
</dbReference>
<dbReference type="Pfam" id="PF03235">
    <property type="entry name" value="GmrSD_N"/>
    <property type="match status" value="1"/>
</dbReference>
<dbReference type="InterPro" id="IPR004919">
    <property type="entry name" value="GmrSD_N"/>
</dbReference>
<name>A0A8S5RGU1_9VIRU</name>
<organism evidence="2">
    <name type="scientific">virus sp. ctiha2</name>
    <dbReference type="NCBI Taxonomy" id="2827299"/>
    <lineage>
        <taxon>Viruses</taxon>
    </lineage>
</organism>
<protein>
    <recommendedName>
        <fullName evidence="1">GmrSD restriction endonucleases N-terminal domain-containing protein</fullName>
    </recommendedName>
</protein>
<feature type="domain" description="GmrSD restriction endonucleases N-terminal" evidence="1">
    <location>
        <begin position="133"/>
        <end position="238"/>
    </location>
</feature>
<proteinExistence type="predicted"/>
<dbReference type="PANTHER" id="PTHR39639">
    <property type="entry name" value="CHROMOSOME 16, WHOLE GENOME SHOTGUN SEQUENCE"/>
    <property type="match status" value="1"/>
</dbReference>
<dbReference type="PANTHER" id="PTHR39639:SF1">
    <property type="entry name" value="DUF262 DOMAIN-CONTAINING PROTEIN"/>
    <property type="match status" value="1"/>
</dbReference>
<evidence type="ECO:0000313" key="2">
    <source>
        <dbReference type="EMBL" id="DAE30338.1"/>
    </source>
</evidence>
<reference evidence="2" key="1">
    <citation type="journal article" date="2021" name="Proc. Natl. Acad. Sci. U.S.A.">
        <title>A Catalog of Tens of Thousands of Viruses from Human Metagenomes Reveals Hidden Associations with Chronic Diseases.</title>
        <authorList>
            <person name="Tisza M.J."/>
            <person name="Buck C.B."/>
        </authorList>
    </citation>
    <scope>NUCLEOTIDE SEQUENCE</scope>
    <source>
        <strain evidence="2">Ctiha2</strain>
    </source>
</reference>
<accession>A0A8S5RGU1</accession>
<sequence>MARKKANKELTIEEQLQQERENGLSFIKDEVPHLNEPTYRFEVGDKVKYGALKDCTVKEVLYDGKVYGLHCISTKTSYGKTYEEQVYRIVAWVDIRPLTNGNSNFSNNQEVVINFNNSEVGSIIHKYYAFGVDMNPEYQRGYVWELEDKQLLIDSIFNNIDIGKFAFIHLDDKKWTETGNGYEILDGKQRLSTIIDFYENRFPYNGVYYNDLSAKDKNVFLNHHIVQGEVREADRRAVLKYFLMLNRTGKSMDQSQLDKVEKMLEE</sequence>
<evidence type="ECO:0000259" key="1">
    <source>
        <dbReference type="Pfam" id="PF03235"/>
    </source>
</evidence>